<dbReference type="Proteomes" id="UP001295684">
    <property type="component" value="Unassembled WGS sequence"/>
</dbReference>
<dbReference type="EMBL" id="CAMPGE010023576">
    <property type="protein sequence ID" value="CAI2381497.1"/>
    <property type="molecule type" value="Genomic_DNA"/>
</dbReference>
<dbReference type="Gene3D" id="3.10.490.10">
    <property type="entry name" value="Gamma-glutamyl cyclotransferase-like"/>
    <property type="match status" value="1"/>
</dbReference>
<protein>
    <recommendedName>
        <fullName evidence="1">Gamma-glutamylcyclotransferase AIG2-like domain-containing protein</fullName>
    </recommendedName>
</protein>
<sequence length="198" mass="22436">MEEVERVYIFNYGYNSPGQVARLVGVPVAEILSTAIPCTLRGYRRVFAGIADDFGDKSVATIVQDETSEIQSYAFSLNADCMKYIDEFEEYPKMYDRIQVDLEKVSGETFQAYVYVMNDITHFGYPTEEYLQGVAQTISAFYYLQNLQFDYCNVSMDIIKADNLEKMGTETVKVSVEAYPAEVQDVISKLVDSSHSLS</sequence>
<comment type="caution">
    <text evidence="2">The sequence shown here is derived from an EMBL/GenBank/DDBJ whole genome shotgun (WGS) entry which is preliminary data.</text>
</comment>
<keyword evidence="3" id="KW-1185">Reference proteome</keyword>
<organism evidence="2 3">
    <name type="scientific">Euplotes crassus</name>
    <dbReference type="NCBI Taxonomy" id="5936"/>
    <lineage>
        <taxon>Eukaryota</taxon>
        <taxon>Sar</taxon>
        <taxon>Alveolata</taxon>
        <taxon>Ciliophora</taxon>
        <taxon>Intramacronucleata</taxon>
        <taxon>Spirotrichea</taxon>
        <taxon>Hypotrichia</taxon>
        <taxon>Euplotida</taxon>
        <taxon>Euplotidae</taxon>
        <taxon>Moneuplotes</taxon>
    </lineage>
</organism>
<dbReference type="InterPro" id="IPR036568">
    <property type="entry name" value="GGCT-like_sf"/>
</dbReference>
<accession>A0AAD1Y1M2</accession>
<evidence type="ECO:0000313" key="2">
    <source>
        <dbReference type="EMBL" id="CAI2381497.1"/>
    </source>
</evidence>
<evidence type="ECO:0000259" key="1">
    <source>
        <dbReference type="Pfam" id="PF06094"/>
    </source>
</evidence>
<feature type="domain" description="Gamma-glutamylcyclotransferase AIG2-like" evidence="1">
    <location>
        <begin position="10"/>
        <end position="119"/>
    </location>
</feature>
<dbReference type="Pfam" id="PF06094">
    <property type="entry name" value="GGACT"/>
    <property type="match status" value="1"/>
</dbReference>
<dbReference type="InterPro" id="IPR013024">
    <property type="entry name" value="GGCT-like"/>
</dbReference>
<proteinExistence type="predicted"/>
<dbReference type="CDD" id="cd06661">
    <property type="entry name" value="GGCT_like"/>
    <property type="match status" value="1"/>
</dbReference>
<dbReference type="InterPro" id="IPR009288">
    <property type="entry name" value="AIG2-like_dom"/>
</dbReference>
<name>A0AAD1Y1M2_EUPCR</name>
<gene>
    <name evidence="2" type="ORF">ECRASSUSDP1_LOCUS22953</name>
</gene>
<dbReference type="AlphaFoldDB" id="A0AAD1Y1M2"/>
<evidence type="ECO:0000313" key="3">
    <source>
        <dbReference type="Proteomes" id="UP001295684"/>
    </source>
</evidence>
<dbReference type="SUPFAM" id="SSF110857">
    <property type="entry name" value="Gamma-glutamyl cyclotransferase-like"/>
    <property type="match status" value="1"/>
</dbReference>
<reference evidence="2" key="1">
    <citation type="submission" date="2023-07" db="EMBL/GenBank/DDBJ databases">
        <authorList>
            <consortium name="AG Swart"/>
            <person name="Singh M."/>
            <person name="Singh A."/>
            <person name="Seah K."/>
            <person name="Emmerich C."/>
        </authorList>
    </citation>
    <scope>NUCLEOTIDE SEQUENCE</scope>
    <source>
        <strain evidence="2">DP1</strain>
    </source>
</reference>